<evidence type="ECO:0000256" key="1">
    <source>
        <dbReference type="SAM" id="MobiDB-lite"/>
    </source>
</evidence>
<reference evidence="3" key="1">
    <citation type="journal article" date="2019" name="Int. J. Syst. Evol. Microbiol.">
        <title>The Global Catalogue of Microorganisms (GCM) 10K type strain sequencing project: providing services to taxonomists for standard genome sequencing and annotation.</title>
        <authorList>
            <consortium name="The Broad Institute Genomics Platform"/>
            <consortium name="The Broad Institute Genome Sequencing Center for Infectious Disease"/>
            <person name="Wu L."/>
            <person name="Ma J."/>
        </authorList>
    </citation>
    <scope>NUCLEOTIDE SEQUENCE [LARGE SCALE GENOMIC DNA]</scope>
    <source>
        <strain evidence="3">JCM 16578</strain>
    </source>
</reference>
<name>A0ABP7KJ70_9ACTN</name>
<proteinExistence type="predicted"/>
<protein>
    <submittedName>
        <fullName evidence="2">Uncharacterized protein</fullName>
    </submittedName>
</protein>
<evidence type="ECO:0000313" key="2">
    <source>
        <dbReference type="EMBL" id="GAA3878893.1"/>
    </source>
</evidence>
<sequence length="99" mass="10368">MRYDEDEIVPDNILDSVPKTIEALHQVVDPLDITPAETTKTDSYVKTPTVLSGIGPGAWRACPSPSTHSSGAEATTPVTAPSGEGMPARCFLARRGCGG</sequence>
<feature type="region of interest" description="Disordered" evidence="1">
    <location>
        <begin position="62"/>
        <end position="85"/>
    </location>
</feature>
<gene>
    <name evidence="2" type="ORF">GCM10022207_51790</name>
</gene>
<comment type="caution">
    <text evidence="2">The sequence shown here is derived from an EMBL/GenBank/DDBJ whole genome shotgun (WGS) entry which is preliminary data.</text>
</comment>
<dbReference type="EMBL" id="BAAAZA010000015">
    <property type="protein sequence ID" value="GAA3878893.1"/>
    <property type="molecule type" value="Genomic_DNA"/>
</dbReference>
<feature type="compositionally biased region" description="Polar residues" evidence="1">
    <location>
        <begin position="64"/>
        <end position="79"/>
    </location>
</feature>
<organism evidence="2 3">
    <name type="scientific">Streptomyces lannensis</name>
    <dbReference type="NCBI Taxonomy" id="766498"/>
    <lineage>
        <taxon>Bacteria</taxon>
        <taxon>Bacillati</taxon>
        <taxon>Actinomycetota</taxon>
        <taxon>Actinomycetes</taxon>
        <taxon>Kitasatosporales</taxon>
        <taxon>Streptomycetaceae</taxon>
        <taxon>Streptomyces</taxon>
    </lineage>
</organism>
<dbReference type="Proteomes" id="UP001501563">
    <property type="component" value="Unassembled WGS sequence"/>
</dbReference>
<keyword evidence="3" id="KW-1185">Reference proteome</keyword>
<evidence type="ECO:0000313" key="3">
    <source>
        <dbReference type="Proteomes" id="UP001501563"/>
    </source>
</evidence>
<accession>A0ABP7KJ70</accession>